<organism evidence="1">
    <name type="scientific">Siphoviridae sp. ctxc31</name>
    <dbReference type="NCBI Taxonomy" id="2826520"/>
    <lineage>
        <taxon>Viruses</taxon>
        <taxon>Duplodnaviria</taxon>
        <taxon>Heunggongvirae</taxon>
        <taxon>Uroviricota</taxon>
        <taxon>Caudoviricetes</taxon>
    </lineage>
</organism>
<accession>A0A8S5MMG8</accession>
<reference evidence="1" key="1">
    <citation type="journal article" date="2021" name="Proc. Natl. Acad. Sci. U.S.A.">
        <title>A Catalog of Tens of Thousands of Viruses from Human Metagenomes Reveals Hidden Associations with Chronic Diseases.</title>
        <authorList>
            <person name="Tisza M.J."/>
            <person name="Buck C.B."/>
        </authorList>
    </citation>
    <scope>NUCLEOTIDE SEQUENCE</scope>
    <source>
        <strain evidence="1">Ctxc31</strain>
    </source>
</reference>
<name>A0A8S5MMG8_9CAUD</name>
<sequence length="84" mass="10144">MKTKQQLIEDFQILVEKRNNLFKEVKDLECLGEYKQVIDQEMELIDIEKYLKIFKKEKKAYVGECCNLILRQINYLKTIKESLI</sequence>
<evidence type="ECO:0000313" key="1">
    <source>
        <dbReference type="EMBL" id="DAD83565.1"/>
    </source>
</evidence>
<protein>
    <submittedName>
        <fullName evidence="1">Uncharacterized protein</fullName>
    </submittedName>
</protein>
<proteinExistence type="predicted"/>
<dbReference type="EMBL" id="BK014938">
    <property type="protein sequence ID" value="DAD83565.1"/>
    <property type="molecule type" value="Genomic_DNA"/>
</dbReference>